<evidence type="ECO:0000313" key="1">
    <source>
        <dbReference type="EMBL" id="AXK50157.1"/>
    </source>
</evidence>
<accession>A0A345Z0N6</accession>
<reference evidence="1 2" key="1">
    <citation type="journal article" date="2017" name="Sci. Rep.">
        <title>Molecular and microscopic characterization of a novel Eastern grey kangaroopox virus genome directly from a clinical sample.</title>
        <authorList>
            <person name="Sarker S."/>
            <person name="Roberts H.K."/>
            <person name="Tidd N."/>
            <person name="Ault S."/>
            <person name="Ladmore G."/>
            <person name="Peters A."/>
            <person name="Forwood J.K."/>
            <person name="Helbig K."/>
            <person name="Raidal S.R."/>
        </authorList>
    </citation>
    <scope>NUCLEOTIDE SEQUENCE [LARGE SCALE GENOMIC DNA]</scope>
    <source>
        <strain evidence="1 2">NSW</strain>
    </source>
</reference>
<organism evidence="1 2">
    <name type="scientific">Eastern grey kangaroopox virus</name>
    <dbReference type="NCBI Taxonomy" id="2042482"/>
    <lineage>
        <taxon>Viruses</taxon>
        <taxon>Varidnaviria</taxon>
        <taxon>Bamfordvirae</taxon>
        <taxon>Nucleocytoviricota</taxon>
        <taxon>Pokkesviricetes</taxon>
        <taxon>Chitovirales</taxon>
        <taxon>Poxviridae</taxon>
        <taxon>Chordopoxvirinae</taxon>
        <taxon>Macropopoxvirus</taxon>
        <taxon>Macropopoxvirus mgiganteuspox</taxon>
        <taxon>Eastern kangaroopox virus</taxon>
    </lineage>
</organism>
<sequence>MIRRILRASLTNRAKKDMRLHSKRVLVFPFFKRNRNTRLVDRRKNEDHMIRLRELDSTLPMML</sequence>
<name>A0A345Z0N6_9POXV</name>
<dbReference type="Proteomes" id="UP000318014">
    <property type="component" value="Genome"/>
</dbReference>
<protein>
    <submittedName>
        <fullName evidence="1">Uncharacterized protein</fullName>
    </submittedName>
</protein>
<gene>
    <name evidence="1" type="ORF">EKPV-NSW-ORF021</name>
</gene>
<dbReference type="EMBL" id="MF661791">
    <property type="protein sequence ID" value="AXK50157.1"/>
    <property type="molecule type" value="Genomic_DNA"/>
</dbReference>
<evidence type="ECO:0000313" key="2">
    <source>
        <dbReference type="Proteomes" id="UP000318014"/>
    </source>
</evidence>
<proteinExistence type="predicted"/>